<dbReference type="Proteomes" id="UP000192491">
    <property type="component" value="Unassembled WGS sequence"/>
</dbReference>
<dbReference type="CDD" id="cd14797">
    <property type="entry name" value="DUF302"/>
    <property type="match status" value="1"/>
</dbReference>
<dbReference type="EMBL" id="MTEJ01000021">
    <property type="protein sequence ID" value="OQX14947.1"/>
    <property type="molecule type" value="Genomic_DNA"/>
</dbReference>
<protein>
    <recommendedName>
        <fullName evidence="1">DUF302 domain-containing protein</fullName>
    </recommendedName>
</protein>
<proteinExistence type="predicted"/>
<dbReference type="AlphaFoldDB" id="A0A1Y1QVN6"/>
<reference evidence="2 3" key="1">
    <citation type="submission" date="2017-01" db="EMBL/GenBank/DDBJ databases">
        <title>Novel large sulfur bacteria in the metagenomes of groundwater-fed chemosynthetic microbial mats in the Lake Huron basin.</title>
        <authorList>
            <person name="Sharrar A.M."/>
            <person name="Flood B.E."/>
            <person name="Bailey J.V."/>
            <person name="Jones D.S."/>
            <person name="Biddanda B."/>
            <person name="Ruberg S.A."/>
            <person name="Marcus D.N."/>
            <person name="Dick G.J."/>
        </authorList>
    </citation>
    <scope>NUCLEOTIDE SEQUENCE [LARGE SCALE GENOMIC DNA]</scope>
    <source>
        <strain evidence="2">A8</strain>
    </source>
</reference>
<dbReference type="PANTHER" id="PTHR38342">
    <property type="entry name" value="SLR5037 PROTEIN"/>
    <property type="match status" value="1"/>
</dbReference>
<dbReference type="InterPro" id="IPR035923">
    <property type="entry name" value="TT1751-like_sf"/>
</dbReference>
<evidence type="ECO:0000259" key="1">
    <source>
        <dbReference type="Pfam" id="PF03625"/>
    </source>
</evidence>
<evidence type="ECO:0000313" key="3">
    <source>
        <dbReference type="Proteomes" id="UP000192491"/>
    </source>
</evidence>
<name>A0A1Y1QVN6_9GAMM</name>
<comment type="caution">
    <text evidence="2">The sequence shown here is derived from an EMBL/GenBank/DDBJ whole genome shotgun (WGS) entry which is preliminary data.</text>
</comment>
<dbReference type="SUPFAM" id="SSF103247">
    <property type="entry name" value="TT1751-like"/>
    <property type="match status" value="1"/>
</dbReference>
<feature type="domain" description="DUF302" evidence="1">
    <location>
        <begin position="74"/>
        <end position="114"/>
    </location>
</feature>
<dbReference type="Gene3D" id="3.30.310.70">
    <property type="entry name" value="TT1751-like domain"/>
    <property type="match status" value="1"/>
</dbReference>
<evidence type="ECO:0000313" key="2">
    <source>
        <dbReference type="EMBL" id="OQX14947.1"/>
    </source>
</evidence>
<sequence>MGITVWCLSMTANATATSSGLKLTLVKESPYDFEETLESLRNTIHAHNFRVFPDRYLEEGLTDELSVNTKQVSVRFCNFSDLHEALQIEPQVGVLLPCTITVIEDAAGKVTLVTGNVKAMLTLFDNPRLTAAFKDLEGKYQAIIDEVTL</sequence>
<accession>A0A1Y1QVN6</accession>
<dbReference type="InterPro" id="IPR005180">
    <property type="entry name" value="DUF302"/>
</dbReference>
<gene>
    <name evidence="2" type="ORF">BWK73_08195</name>
</gene>
<organism evidence="2 3">
    <name type="scientific">Thiothrix lacustris</name>
    <dbReference type="NCBI Taxonomy" id="525917"/>
    <lineage>
        <taxon>Bacteria</taxon>
        <taxon>Pseudomonadati</taxon>
        <taxon>Pseudomonadota</taxon>
        <taxon>Gammaproteobacteria</taxon>
        <taxon>Thiotrichales</taxon>
        <taxon>Thiotrichaceae</taxon>
        <taxon>Thiothrix</taxon>
    </lineage>
</organism>
<dbReference type="Pfam" id="PF03625">
    <property type="entry name" value="DUF302"/>
    <property type="match status" value="1"/>
</dbReference>
<dbReference type="STRING" id="1123401.GCA_000621325_02347"/>
<dbReference type="PANTHER" id="PTHR38342:SF1">
    <property type="entry name" value="SLR5037 PROTEIN"/>
    <property type="match status" value="1"/>
</dbReference>